<evidence type="ECO:0000313" key="2">
    <source>
        <dbReference type="Proteomes" id="UP000190852"/>
    </source>
</evidence>
<gene>
    <name evidence="1" type="ORF">SAMN05660349_00125</name>
</gene>
<dbReference type="Proteomes" id="UP000190852">
    <property type="component" value="Unassembled WGS sequence"/>
</dbReference>
<reference evidence="2" key="1">
    <citation type="submission" date="2017-02" db="EMBL/GenBank/DDBJ databases">
        <authorList>
            <person name="Varghese N."/>
            <person name="Submissions S."/>
        </authorList>
    </citation>
    <scope>NUCLEOTIDE SEQUENCE [LARGE SCALE GENOMIC DNA]</scope>
    <source>
        <strain evidence="2">DSM 24967</strain>
    </source>
</reference>
<proteinExistence type="predicted"/>
<dbReference type="Pfam" id="PF26622">
    <property type="entry name" value="DUF8199"/>
    <property type="match status" value="1"/>
</dbReference>
<dbReference type="EMBL" id="FUYQ01000001">
    <property type="protein sequence ID" value="SKB26240.1"/>
    <property type="molecule type" value="Genomic_DNA"/>
</dbReference>
<organism evidence="1 2">
    <name type="scientific">Parabacteroides chartae</name>
    <dbReference type="NCBI Taxonomy" id="1037355"/>
    <lineage>
        <taxon>Bacteria</taxon>
        <taxon>Pseudomonadati</taxon>
        <taxon>Bacteroidota</taxon>
        <taxon>Bacteroidia</taxon>
        <taxon>Bacteroidales</taxon>
        <taxon>Tannerellaceae</taxon>
        <taxon>Parabacteroides</taxon>
    </lineage>
</organism>
<name>A0A1T4ZU28_9BACT</name>
<protein>
    <submittedName>
        <fullName evidence="1">Uncharacterized protein</fullName>
    </submittedName>
</protein>
<accession>A0A1T4ZU28</accession>
<keyword evidence="2" id="KW-1185">Reference proteome</keyword>
<dbReference type="AlphaFoldDB" id="A0A1T4ZU28"/>
<sequence length="131" mass="14852">MRRFLAFILIFLYVGVSTGVAINYHYCMNKLAEVSLVMTDQHDSCSNCGSDDSKDGCCSDEVKAMRISIDQNLTERISLNSSFMYVVAVLYDMQSILLTNEISSESVSYFSFYPPGLDRPPLFIRNCTWLI</sequence>
<dbReference type="InterPro" id="IPR058512">
    <property type="entry name" value="DUF8199"/>
</dbReference>
<evidence type="ECO:0000313" key="1">
    <source>
        <dbReference type="EMBL" id="SKB26240.1"/>
    </source>
</evidence>
<dbReference type="RefSeq" id="WP_139376535.1">
    <property type="nucleotide sequence ID" value="NZ_FUYQ01000001.1"/>
</dbReference>
<dbReference type="NCBIfam" id="NF047658">
    <property type="entry name" value="HYC_CC_PP"/>
    <property type="match status" value="1"/>
</dbReference>
<dbReference type="InterPro" id="IPR058060">
    <property type="entry name" value="HYC_CC_PP"/>
</dbReference>